<keyword evidence="4" id="KW-1185">Reference proteome</keyword>
<sequence length="121" mass="12591" precursor="true">MRYFISSTAGLLLVFATVAGCNKSADTATTSPTPEAVEATAVNFANAKCPIMGGKPSAELTTEYDGKTIGFCCDGCPEKWAALTDEDKAEKFAKVNAHAAHDHAAGESAAGDHDHSDHSDE</sequence>
<proteinExistence type="predicted"/>
<evidence type="ECO:0008006" key="5">
    <source>
        <dbReference type="Google" id="ProtNLM"/>
    </source>
</evidence>
<protein>
    <recommendedName>
        <fullName evidence="5">YHS domain protein</fullName>
    </recommendedName>
</protein>
<dbReference type="RefSeq" id="WP_246151972.1">
    <property type="nucleotide sequence ID" value="NZ_SJPX01000006.1"/>
</dbReference>
<feature type="signal peptide" evidence="2">
    <location>
        <begin position="1"/>
        <end position="19"/>
    </location>
</feature>
<reference evidence="3 4" key="1">
    <citation type="submission" date="2019-02" db="EMBL/GenBank/DDBJ databases">
        <title>Deep-cultivation of Planctomycetes and their phenomic and genomic characterization uncovers novel biology.</title>
        <authorList>
            <person name="Wiegand S."/>
            <person name="Jogler M."/>
            <person name="Boedeker C."/>
            <person name="Pinto D."/>
            <person name="Vollmers J."/>
            <person name="Rivas-Marin E."/>
            <person name="Kohn T."/>
            <person name="Peeters S.H."/>
            <person name="Heuer A."/>
            <person name="Rast P."/>
            <person name="Oberbeckmann S."/>
            <person name="Bunk B."/>
            <person name="Jeske O."/>
            <person name="Meyerdierks A."/>
            <person name="Storesund J.E."/>
            <person name="Kallscheuer N."/>
            <person name="Luecker S."/>
            <person name="Lage O.M."/>
            <person name="Pohl T."/>
            <person name="Merkel B.J."/>
            <person name="Hornburger P."/>
            <person name="Mueller R.-W."/>
            <person name="Bruemmer F."/>
            <person name="Labrenz M."/>
            <person name="Spormann A.M."/>
            <person name="Op Den Camp H."/>
            <person name="Overmann J."/>
            <person name="Amann R."/>
            <person name="Jetten M.S.M."/>
            <person name="Mascher T."/>
            <person name="Medema M.H."/>
            <person name="Devos D.P."/>
            <person name="Kaster A.-K."/>
            <person name="Ovreas L."/>
            <person name="Rohde M."/>
            <person name="Galperin M.Y."/>
            <person name="Jogler C."/>
        </authorList>
    </citation>
    <scope>NUCLEOTIDE SEQUENCE [LARGE SCALE GENOMIC DNA]</scope>
    <source>
        <strain evidence="3 4">Poly59</strain>
    </source>
</reference>
<accession>A0A5C6EHS5</accession>
<evidence type="ECO:0000313" key="4">
    <source>
        <dbReference type="Proteomes" id="UP000317977"/>
    </source>
</evidence>
<dbReference type="Proteomes" id="UP000317977">
    <property type="component" value="Unassembled WGS sequence"/>
</dbReference>
<comment type="caution">
    <text evidence="3">The sequence shown here is derived from an EMBL/GenBank/DDBJ whole genome shotgun (WGS) entry which is preliminary data.</text>
</comment>
<dbReference type="AlphaFoldDB" id="A0A5C6EHS5"/>
<keyword evidence="2" id="KW-0732">Signal</keyword>
<feature type="region of interest" description="Disordered" evidence="1">
    <location>
        <begin position="96"/>
        <end position="121"/>
    </location>
</feature>
<gene>
    <name evidence="3" type="ORF">Poly59_57420</name>
</gene>
<dbReference type="PROSITE" id="PS51257">
    <property type="entry name" value="PROKAR_LIPOPROTEIN"/>
    <property type="match status" value="1"/>
</dbReference>
<dbReference type="EMBL" id="SJPX01000006">
    <property type="protein sequence ID" value="TWU46769.1"/>
    <property type="molecule type" value="Genomic_DNA"/>
</dbReference>
<organism evidence="3 4">
    <name type="scientific">Rubripirellula reticaptiva</name>
    <dbReference type="NCBI Taxonomy" id="2528013"/>
    <lineage>
        <taxon>Bacteria</taxon>
        <taxon>Pseudomonadati</taxon>
        <taxon>Planctomycetota</taxon>
        <taxon>Planctomycetia</taxon>
        <taxon>Pirellulales</taxon>
        <taxon>Pirellulaceae</taxon>
        <taxon>Rubripirellula</taxon>
    </lineage>
</organism>
<name>A0A5C6EHS5_9BACT</name>
<evidence type="ECO:0000256" key="2">
    <source>
        <dbReference type="SAM" id="SignalP"/>
    </source>
</evidence>
<feature type="chain" id="PRO_5022945772" description="YHS domain protein" evidence="2">
    <location>
        <begin position="20"/>
        <end position="121"/>
    </location>
</feature>
<evidence type="ECO:0000313" key="3">
    <source>
        <dbReference type="EMBL" id="TWU46769.1"/>
    </source>
</evidence>
<evidence type="ECO:0000256" key="1">
    <source>
        <dbReference type="SAM" id="MobiDB-lite"/>
    </source>
</evidence>